<feature type="transmembrane region" description="Helical" evidence="7">
    <location>
        <begin position="329"/>
        <end position="355"/>
    </location>
</feature>
<sequence>MKLTTIFKTAGIAIFSHKSRSILTVIGIVIGVTSIIVIMSVGEGATKLITNEITSLGADIIYVEPGREPKGPTDISGYILSKSLKEKDLEALRKKSNVPGIKKISPSVIVPGSISYGGETFRPMISGSDAQFFGEVLDVGLQEGYFYDDIAIRNREAVAVIGARVKDELFGESDALNKIIKINNKSFKVVGILEKRGQVFFFDMDTLVLIPYTTARTYLLGIDHYNEFLVQVEDVEQISATVEDIKMTIRESHGITDPEKDDFHIMTQESLLGQINSIFNILTTALAVIVAISLVVGGIGVMNIMLVSVTERTREIGLRKALGATEKDIIIQFVMEAVILTLTGGIIGIILGGMISLATAISVSQFAGLNWRFTLPTSAVLIGFLSSISIGLIFGIYPARQAAKMHPVEALRYE</sequence>
<feature type="transmembrane region" description="Helical" evidence="7">
    <location>
        <begin position="375"/>
        <end position="397"/>
    </location>
</feature>
<feature type="domain" description="MacB-like periplasmic core" evidence="9">
    <location>
        <begin position="21"/>
        <end position="246"/>
    </location>
</feature>
<proteinExistence type="inferred from homology"/>
<evidence type="ECO:0000256" key="4">
    <source>
        <dbReference type="ARBA" id="ARBA00022989"/>
    </source>
</evidence>
<evidence type="ECO:0000256" key="7">
    <source>
        <dbReference type="SAM" id="Phobius"/>
    </source>
</evidence>
<dbReference type="PANTHER" id="PTHR30572:SF4">
    <property type="entry name" value="ABC TRANSPORTER PERMEASE YTRF"/>
    <property type="match status" value="1"/>
</dbReference>
<dbReference type="GO" id="GO:0005886">
    <property type="term" value="C:plasma membrane"/>
    <property type="evidence" value="ECO:0007669"/>
    <property type="project" value="UniProtKB-SubCell"/>
</dbReference>
<dbReference type="AlphaFoldDB" id="A0A2H0TG31"/>
<dbReference type="EMBL" id="PFCN01000014">
    <property type="protein sequence ID" value="PIR70516.1"/>
    <property type="molecule type" value="Genomic_DNA"/>
</dbReference>
<keyword evidence="3 7" id="KW-0812">Transmembrane</keyword>
<evidence type="ECO:0000256" key="5">
    <source>
        <dbReference type="ARBA" id="ARBA00023136"/>
    </source>
</evidence>
<comment type="caution">
    <text evidence="10">The sequence shown here is derived from an EMBL/GenBank/DDBJ whole genome shotgun (WGS) entry which is preliminary data.</text>
</comment>
<accession>A0A2H0TG31</accession>
<keyword evidence="5 7" id="KW-0472">Membrane</keyword>
<keyword evidence="2" id="KW-1003">Cell membrane</keyword>
<evidence type="ECO:0000313" key="10">
    <source>
        <dbReference type="EMBL" id="PIR70516.1"/>
    </source>
</evidence>
<dbReference type="InterPro" id="IPR050250">
    <property type="entry name" value="Macrolide_Exporter_MacB"/>
</dbReference>
<comment type="subcellular location">
    <subcellularLocation>
        <location evidence="1">Cell membrane</location>
        <topology evidence="1">Multi-pass membrane protein</topology>
    </subcellularLocation>
</comment>
<evidence type="ECO:0000313" key="11">
    <source>
        <dbReference type="Proteomes" id="UP000229383"/>
    </source>
</evidence>
<feature type="transmembrane region" description="Helical" evidence="7">
    <location>
        <begin position="285"/>
        <end position="309"/>
    </location>
</feature>
<evidence type="ECO:0000259" key="8">
    <source>
        <dbReference type="Pfam" id="PF02687"/>
    </source>
</evidence>
<feature type="transmembrane region" description="Helical" evidence="7">
    <location>
        <begin position="21"/>
        <end position="42"/>
    </location>
</feature>
<reference evidence="11" key="1">
    <citation type="submission" date="2017-09" db="EMBL/GenBank/DDBJ databases">
        <title>Depth-based differentiation of microbial function through sediment-hosted aquifers and enrichment of novel symbionts in the deep terrestrial subsurface.</title>
        <authorList>
            <person name="Probst A.J."/>
            <person name="Ladd B."/>
            <person name="Jarett J.K."/>
            <person name="Geller-Mcgrath D.E."/>
            <person name="Sieber C.M.K."/>
            <person name="Emerson J.B."/>
            <person name="Anantharaman K."/>
            <person name="Thomas B.C."/>
            <person name="Malmstrom R."/>
            <person name="Stieglmeier M."/>
            <person name="Klingl A."/>
            <person name="Woyke T."/>
            <person name="Ryan C.M."/>
            <person name="Banfield J.F."/>
        </authorList>
    </citation>
    <scope>NUCLEOTIDE SEQUENCE [LARGE SCALE GENOMIC DNA]</scope>
</reference>
<dbReference type="Pfam" id="PF12704">
    <property type="entry name" value="MacB_PCD"/>
    <property type="match status" value="1"/>
</dbReference>
<evidence type="ECO:0000256" key="6">
    <source>
        <dbReference type="ARBA" id="ARBA00038076"/>
    </source>
</evidence>
<feature type="domain" description="ABC3 transporter permease C-terminal" evidence="8">
    <location>
        <begin position="288"/>
        <end position="407"/>
    </location>
</feature>
<gene>
    <name evidence="10" type="ORF">COU46_01090</name>
</gene>
<dbReference type="Pfam" id="PF02687">
    <property type="entry name" value="FtsX"/>
    <property type="match status" value="1"/>
</dbReference>
<protein>
    <submittedName>
        <fullName evidence="10">Multidrug ABC transporter substrate-binding protein</fullName>
    </submittedName>
</protein>
<dbReference type="GO" id="GO:0022857">
    <property type="term" value="F:transmembrane transporter activity"/>
    <property type="evidence" value="ECO:0007669"/>
    <property type="project" value="TreeGrafter"/>
</dbReference>
<dbReference type="PANTHER" id="PTHR30572">
    <property type="entry name" value="MEMBRANE COMPONENT OF TRANSPORTER-RELATED"/>
    <property type="match status" value="1"/>
</dbReference>
<comment type="similarity">
    <text evidence="6">Belongs to the ABC-4 integral membrane protein family.</text>
</comment>
<name>A0A2H0TG31_9BACT</name>
<dbReference type="Proteomes" id="UP000229383">
    <property type="component" value="Unassembled WGS sequence"/>
</dbReference>
<organism evidence="10 11">
    <name type="scientific">Candidatus Niyogibacteria bacterium CG10_big_fil_rev_8_21_14_0_10_42_19</name>
    <dbReference type="NCBI Taxonomy" id="1974725"/>
    <lineage>
        <taxon>Bacteria</taxon>
        <taxon>Candidatus Niyogiibacteriota</taxon>
    </lineage>
</organism>
<evidence type="ECO:0000256" key="3">
    <source>
        <dbReference type="ARBA" id="ARBA00022692"/>
    </source>
</evidence>
<evidence type="ECO:0000256" key="2">
    <source>
        <dbReference type="ARBA" id="ARBA00022475"/>
    </source>
</evidence>
<keyword evidence="4 7" id="KW-1133">Transmembrane helix</keyword>
<evidence type="ECO:0000259" key="9">
    <source>
        <dbReference type="Pfam" id="PF12704"/>
    </source>
</evidence>
<dbReference type="InterPro" id="IPR025857">
    <property type="entry name" value="MacB_PCD"/>
</dbReference>
<dbReference type="InterPro" id="IPR003838">
    <property type="entry name" value="ABC3_permease_C"/>
</dbReference>
<evidence type="ECO:0000256" key="1">
    <source>
        <dbReference type="ARBA" id="ARBA00004651"/>
    </source>
</evidence>